<sequence length="485" mass="58493">MAEEDKKISETLPLESILKKTLKIPAYQRSYKWETDHVKNLLSDIWENQKMRKDVPYMVGTVIIHEQGINDETFFDIVDGQQRLTTLTFMLHALGYKEEMSLLHEKYLTPNSIEADYKYINYWLNKYDINRDDFQKYILEKIFFVIIKTKRLDEAFVFFDSQNSRGKSLERKDLLKAHHLRYVENDEIATTSAKEWEKLDKKGQLTRLIENILGRTRQRIRKESSDFIDVLQEFKAQRINKKKDSFYRLSKYHQPPIFEKWRYIDRGKPDDDDGLELIFRDIDAWQGTKRLKFVEDSKKFLPLQLMQPLEGGEQFFWYIQKYEQLFEYLFEQENIPDSTKAIYKIMQNGANWNIGMSRLKEIFEAALLFYYDKFGDDDFEKFALYLEHALFYLRYRQSSIPYATVQNYIIKEFNPFSIINEAAFPENCIYHIDDFIRGKYKTILPEKYQSGIKKWYHEEISKFAEVNKILYEVIELKDKIKFLSW</sequence>
<evidence type="ECO:0000259" key="1">
    <source>
        <dbReference type="Pfam" id="PF03235"/>
    </source>
</evidence>
<protein>
    <submittedName>
        <fullName evidence="3">Uncharacterized protein</fullName>
    </submittedName>
</protein>
<dbReference type="EMBL" id="SNRY01001475">
    <property type="protein sequence ID" value="KAA6330647.1"/>
    <property type="molecule type" value="Genomic_DNA"/>
</dbReference>
<evidence type="ECO:0000313" key="3">
    <source>
        <dbReference type="EMBL" id="KAA6330647.1"/>
    </source>
</evidence>
<reference evidence="3" key="1">
    <citation type="submission" date="2019-03" db="EMBL/GenBank/DDBJ databases">
        <title>Single cell metagenomics reveals metabolic interactions within the superorganism composed of flagellate Streblomastix strix and complex community of Bacteroidetes bacteria on its surface.</title>
        <authorList>
            <person name="Treitli S.C."/>
            <person name="Kolisko M."/>
            <person name="Husnik F."/>
            <person name="Keeling P."/>
            <person name="Hampl V."/>
        </authorList>
    </citation>
    <scope>NUCLEOTIDE SEQUENCE</scope>
    <source>
        <strain evidence="3">STM</strain>
    </source>
</reference>
<dbReference type="PANTHER" id="PTHR35149:SF2">
    <property type="entry name" value="DUF262 DOMAIN-CONTAINING PROTEIN"/>
    <property type="match status" value="1"/>
</dbReference>
<accession>A0A5J4R9A5</accession>
<proteinExistence type="predicted"/>
<feature type="domain" description="GmrSD restriction endonucleases N-terminal" evidence="1">
    <location>
        <begin position="18"/>
        <end position="180"/>
    </location>
</feature>
<dbReference type="InterPro" id="IPR057156">
    <property type="entry name" value="DUF7834"/>
</dbReference>
<dbReference type="AlphaFoldDB" id="A0A5J4R9A5"/>
<dbReference type="Pfam" id="PF25202">
    <property type="entry name" value="DUF7834"/>
    <property type="match status" value="1"/>
</dbReference>
<evidence type="ECO:0000259" key="2">
    <source>
        <dbReference type="Pfam" id="PF25202"/>
    </source>
</evidence>
<feature type="domain" description="DUF7834" evidence="2">
    <location>
        <begin position="192"/>
        <end position="438"/>
    </location>
</feature>
<name>A0A5J4R9A5_9ZZZZ</name>
<organism evidence="3">
    <name type="scientific">termite gut metagenome</name>
    <dbReference type="NCBI Taxonomy" id="433724"/>
    <lineage>
        <taxon>unclassified sequences</taxon>
        <taxon>metagenomes</taxon>
        <taxon>organismal metagenomes</taxon>
    </lineage>
</organism>
<comment type="caution">
    <text evidence="3">The sequence shown here is derived from an EMBL/GenBank/DDBJ whole genome shotgun (WGS) entry which is preliminary data.</text>
</comment>
<dbReference type="Pfam" id="PF03235">
    <property type="entry name" value="GmrSD_N"/>
    <property type="match status" value="1"/>
</dbReference>
<dbReference type="PANTHER" id="PTHR35149">
    <property type="entry name" value="SLL5132 PROTEIN"/>
    <property type="match status" value="1"/>
</dbReference>
<dbReference type="InterPro" id="IPR004919">
    <property type="entry name" value="GmrSD_N"/>
</dbReference>
<gene>
    <name evidence="3" type="ORF">EZS27_020672</name>
</gene>